<dbReference type="InterPro" id="IPR024215">
    <property type="entry name" value="DUF3847"/>
</dbReference>
<evidence type="ECO:0000313" key="2">
    <source>
        <dbReference type="Proteomes" id="UP000469440"/>
    </source>
</evidence>
<dbReference type="Proteomes" id="UP000469440">
    <property type="component" value="Unassembled WGS sequence"/>
</dbReference>
<evidence type="ECO:0000313" key="1">
    <source>
        <dbReference type="EMBL" id="MVB12737.1"/>
    </source>
</evidence>
<organism evidence="1 2">
    <name type="scientific">Caproicibacter fermentans</name>
    <dbReference type="NCBI Taxonomy" id="2576756"/>
    <lineage>
        <taxon>Bacteria</taxon>
        <taxon>Bacillati</taxon>
        <taxon>Bacillota</taxon>
        <taxon>Clostridia</taxon>
        <taxon>Eubacteriales</taxon>
        <taxon>Acutalibacteraceae</taxon>
        <taxon>Caproicibacter</taxon>
    </lineage>
</organism>
<proteinExistence type="predicted"/>
<dbReference type="AlphaFoldDB" id="A0A6N8I4P5"/>
<sequence>MNDTSTQKPEPEVVRKEICQLKNRQKILLNRKADAERKARTHRLIEHGAILESVFPEIVSMTGEQVKAFLKQRR</sequence>
<dbReference type="Pfam" id="PF12958">
    <property type="entry name" value="DUF3847"/>
    <property type="match status" value="1"/>
</dbReference>
<evidence type="ECO:0008006" key="3">
    <source>
        <dbReference type="Google" id="ProtNLM"/>
    </source>
</evidence>
<protein>
    <recommendedName>
        <fullName evidence="3">DUF3847 domain-containing protein</fullName>
    </recommendedName>
</protein>
<dbReference type="OrthoDB" id="1971934at2"/>
<comment type="caution">
    <text evidence="1">The sequence shown here is derived from an EMBL/GenBank/DDBJ whole genome shotgun (WGS) entry which is preliminary data.</text>
</comment>
<gene>
    <name evidence="1" type="ORF">CAFE_34810</name>
</gene>
<accession>A0A6N8I4P5</accession>
<dbReference type="EMBL" id="VWXL01000102">
    <property type="protein sequence ID" value="MVB12737.1"/>
    <property type="molecule type" value="Genomic_DNA"/>
</dbReference>
<name>A0A6N8I4P5_9FIRM</name>
<keyword evidence="2" id="KW-1185">Reference proteome</keyword>
<reference evidence="1 2" key="1">
    <citation type="submission" date="2019-09" db="EMBL/GenBank/DDBJ databases">
        <title>Genome sequence of Clostridium sp. EA1.</title>
        <authorList>
            <person name="Poehlein A."/>
            <person name="Bengelsdorf F.R."/>
            <person name="Daniel R."/>
        </authorList>
    </citation>
    <scope>NUCLEOTIDE SEQUENCE [LARGE SCALE GENOMIC DNA]</scope>
    <source>
        <strain evidence="1 2">EA1</strain>
    </source>
</reference>